<dbReference type="OMA" id="HNNDTPY"/>
<accession>A0A1V2L9R1</accession>
<evidence type="ECO:0000256" key="1">
    <source>
        <dbReference type="SAM" id="MobiDB-lite"/>
    </source>
</evidence>
<name>A0A1V2L9R1_CYBFA</name>
<dbReference type="SMART" id="SM00449">
    <property type="entry name" value="SPRY"/>
    <property type="match status" value="1"/>
</dbReference>
<proteinExistence type="predicted"/>
<dbReference type="InterPro" id="IPR001870">
    <property type="entry name" value="B30.2/SPRY"/>
</dbReference>
<dbReference type="EMBL" id="MPUK01000002">
    <property type="protein sequence ID" value="ONH68490.1"/>
    <property type="molecule type" value="Genomic_DNA"/>
</dbReference>
<keyword evidence="5" id="KW-1185">Reference proteome</keyword>
<dbReference type="STRING" id="36022.A0A1V2L9R1"/>
<dbReference type="VEuPathDB" id="FungiDB:BON22_0990"/>
<evidence type="ECO:0000259" key="3">
    <source>
        <dbReference type="PROSITE" id="PS50188"/>
    </source>
</evidence>
<keyword evidence="2" id="KW-1133">Transmembrane helix</keyword>
<feature type="compositionally biased region" description="Basic and acidic residues" evidence="1">
    <location>
        <begin position="411"/>
        <end position="421"/>
    </location>
</feature>
<evidence type="ECO:0000313" key="5">
    <source>
        <dbReference type="Proteomes" id="UP000189513"/>
    </source>
</evidence>
<feature type="compositionally biased region" description="Acidic residues" evidence="1">
    <location>
        <begin position="448"/>
        <end position="457"/>
    </location>
</feature>
<keyword evidence="2" id="KW-0812">Transmembrane</keyword>
<feature type="transmembrane region" description="Helical" evidence="2">
    <location>
        <begin position="25"/>
        <end position="49"/>
    </location>
</feature>
<dbReference type="Gene3D" id="2.60.120.920">
    <property type="match status" value="1"/>
</dbReference>
<feature type="compositionally biased region" description="Basic and acidic residues" evidence="1">
    <location>
        <begin position="473"/>
        <end position="487"/>
    </location>
</feature>
<evidence type="ECO:0000256" key="2">
    <source>
        <dbReference type="SAM" id="Phobius"/>
    </source>
</evidence>
<keyword evidence="2" id="KW-0472">Membrane</keyword>
<dbReference type="InterPro" id="IPR003877">
    <property type="entry name" value="SPRY_dom"/>
</dbReference>
<dbReference type="InterPro" id="IPR013320">
    <property type="entry name" value="ConA-like_dom_sf"/>
</dbReference>
<feature type="compositionally biased region" description="Polar residues" evidence="1">
    <location>
        <begin position="379"/>
        <end position="388"/>
    </location>
</feature>
<dbReference type="Pfam" id="PF00622">
    <property type="entry name" value="SPRY"/>
    <property type="match status" value="1"/>
</dbReference>
<protein>
    <submittedName>
        <fullName evidence="4">Protein SSH4</fullName>
    </submittedName>
</protein>
<feature type="compositionally biased region" description="Basic residues" evidence="1">
    <location>
        <begin position="500"/>
        <end position="520"/>
    </location>
</feature>
<feature type="domain" description="B30.2/SPRY" evidence="3">
    <location>
        <begin position="114"/>
        <end position="295"/>
    </location>
</feature>
<feature type="compositionally biased region" description="Low complexity" evidence="1">
    <location>
        <begin position="356"/>
        <end position="378"/>
    </location>
</feature>
<dbReference type="InterPro" id="IPR050618">
    <property type="entry name" value="Ubq-SigPath_Reg"/>
</dbReference>
<dbReference type="Proteomes" id="UP000189513">
    <property type="component" value="Unassembled WGS sequence"/>
</dbReference>
<dbReference type="SUPFAM" id="SSF49899">
    <property type="entry name" value="Concanavalin A-like lectins/glucanases"/>
    <property type="match status" value="1"/>
</dbReference>
<dbReference type="InterPro" id="IPR043136">
    <property type="entry name" value="B30.2/SPRY_sf"/>
</dbReference>
<organism evidence="4 5">
    <name type="scientific">Cyberlindnera fabianii</name>
    <name type="common">Yeast</name>
    <name type="synonym">Hansenula fabianii</name>
    <dbReference type="NCBI Taxonomy" id="36022"/>
    <lineage>
        <taxon>Eukaryota</taxon>
        <taxon>Fungi</taxon>
        <taxon>Dikarya</taxon>
        <taxon>Ascomycota</taxon>
        <taxon>Saccharomycotina</taxon>
        <taxon>Saccharomycetes</taxon>
        <taxon>Phaffomycetales</taxon>
        <taxon>Phaffomycetaceae</taxon>
        <taxon>Cyberlindnera</taxon>
    </lineage>
</organism>
<dbReference type="PROSITE" id="PS50188">
    <property type="entry name" value="B302_SPRY"/>
    <property type="match status" value="1"/>
</dbReference>
<evidence type="ECO:0000313" key="4">
    <source>
        <dbReference type="EMBL" id="ONH68490.1"/>
    </source>
</evidence>
<feature type="region of interest" description="Disordered" evidence="1">
    <location>
        <begin position="356"/>
        <end position="520"/>
    </location>
</feature>
<dbReference type="PANTHER" id="PTHR12864">
    <property type="entry name" value="RAN BINDING PROTEIN 9-RELATED"/>
    <property type="match status" value="1"/>
</dbReference>
<comment type="caution">
    <text evidence="4">The sequence shown here is derived from an EMBL/GenBank/DDBJ whole genome shotgun (WGS) entry which is preliminary data.</text>
</comment>
<reference evidence="5" key="1">
    <citation type="journal article" date="2017" name="Genome Announc.">
        <title>Genome sequences of Cyberlindnera fabianii 65, Pichia kudriavzevii 129, and Saccharomyces cerevisiae 131 isolated from fermented masau fruits in Zimbabwe.</title>
        <authorList>
            <person name="van Rijswijck I.M.H."/>
            <person name="Derks M.F.L."/>
            <person name="Abee T."/>
            <person name="de Ridder D."/>
            <person name="Smid E.J."/>
        </authorList>
    </citation>
    <scope>NUCLEOTIDE SEQUENCE [LARGE SCALE GENOMIC DNA]</scope>
    <source>
        <strain evidence="5">65</strain>
    </source>
</reference>
<dbReference type="AlphaFoldDB" id="A0A1V2L9R1"/>
<gene>
    <name evidence="4" type="ORF">BON22_0990</name>
</gene>
<feature type="compositionally biased region" description="Low complexity" evidence="1">
    <location>
        <begin position="488"/>
        <end position="499"/>
    </location>
</feature>
<sequence>MLPAMTLANFEEILDNLDDDFNLPLIIALSSGLGVLFVVLLILTIYFSFFSQGGVIFLGSTFNIPGEFDDVERMRNEEEDALPKMSPEEREAYITAKQFQEDFPPNAKSLGSTISEADQTHITDRGIQAYYFEHALEQDLSSPEIIIEDKLDVHFSSNSSNSAILNFPLPVKDNDTVYFEVKLFELAHDSLVSVGLATKPYPLFRLPGHNRYSIAYESDGTVRVNQPFYSPSIWDELIEGDVIGCGFKPRSGTIFFTHNGKKVLEAAHNVKFDMYPIVGAKGIAKVSVNLGQLGYVFIEANVKKWGFGPVFGTIGVPPAYGKEISNDKVLDKGDELPPHYPSEEETFFGPSALLNSAEASSSAPGPQPTSASASASASKPTQTINKPPSYTDEPKQELHHGTPIPGEGDEVAERLYERRSSTFDLVNNQYEPLEGTKSMAAPQASQDGVEESTETDPDATIGVTDTEVTPEPVSHESTPEQESHESTPEPSATSSSLNKSKPKNKKKKKNNKKKGKGRNW</sequence>